<name>A0AA86SLL1_9FABA</name>
<dbReference type="Proteomes" id="UP001189624">
    <property type="component" value="Chromosome 5"/>
</dbReference>
<gene>
    <name evidence="1" type="ORF">AYBTSS11_LOCUS16270</name>
</gene>
<evidence type="ECO:0000313" key="2">
    <source>
        <dbReference type="Proteomes" id="UP001189624"/>
    </source>
</evidence>
<organism evidence="1 2">
    <name type="scientific">Sphenostylis stenocarpa</name>
    <dbReference type="NCBI Taxonomy" id="92480"/>
    <lineage>
        <taxon>Eukaryota</taxon>
        <taxon>Viridiplantae</taxon>
        <taxon>Streptophyta</taxon>
        <taxon>Embryophyta</taxon>
        <taxon>Tracheophyta</taxon>
        <taxon>Spermatophyta</taxon>
        <taxon>Magnoliopsida</taxon>
        <taxon>eudicotyledons</taxon>
        <taxon>Gunneridae</taxon>
        <taxon>Pentapetalae</taxon>
        <taxon>rosids</taxon>
        <taxon>fabids</taxon>
        <taxon>Fabales</taxon>
        <taxon>Fabaceae</taxon>
        <taxon>Papilionoideae</taxon>
        <taxon>50 kb inversion clade</taxon>
        <taxon>NPAAA clade</taxon>
        <taxon>indigoferoid/millettioid clade</taxon>
        <taxon>Phaseoleae</taxon>
        <taxon>Sphenostylis</taxon>
    </lineage>
</organism>
<sequence>MVWMQLGMRHFVLHMLCDQERAKIVQRLHVGDWCECVMKNRPKSPHHSQKRREDGVPHQVANIELLPASLSISIPFTDLPFHVIFNIKLRMHSFYSSKFVAWCDPRKISPPSNKDTLDVLVKGYFNFQ</sequence>
<proteinExistence type="predicted"/>
<keyword evidence="2" id="KW-1185">Reference proteome</keyword>
<protein>
    <submittedName>
        <fullName evidence="1">Uncharacterized protein</fullName>
    </submittedName>
</protein>
<reference evidence="1" key="1">
    <citation type="submission" date="2023-10" db="EMBL/GenBank/DDBJ databases">
        <authorList>
            <person name="Domelevo Entfellner J.-B."/>
        </authorList>
    </citation>
    <scope>NUCLEOTIDE SEQUENCE</scope>
</reference>
<dbReference type="EMBL" id="OY731402">
    <property type="protein sequence ID" value="CAJ1955710.1"/>
    <property type="molecule type" value="Genomic_DNA"/>
</dbReference>
<dbReference type="AlphaFoldDB" id="A0AA86SLL1"/>
<accession>A0AA86SLL1</accession>
<evidence type="ECO:0000313" key="1">
    <source>
        <dbReference type="EMBL" id="CAJ1955710.1"/>
    </source>
</evidence>
<dbReference type="Gramene" id="rna-AYBTSS11_LOCUS16270">
    <property type="protein sequence ID" value="CAJ1955710.1"/>
    <property type="gene ID" value="gene-AYBTSS11_LOCUS16270"/>
</dbReference>